<dbReference type="InterPro" id="IPR011051">
    <property type="entry name" value="RmlC_Cupin_sf"/>
</dbReference>
<dbReference type="Gene3D" id="2.60.120.10">
    <property type="entry name" value="Jelly Rolls"/>
    <property type="match status" value="1"/>
</dbReference>
<comment type="caution">
    <text evidence="3">The sequence shown here is derived from an EMBL/GenBank/DDBJ whole genome shotgun (WGS) entry which is preliminary data.</text>
</comment>
<keyword evidence="4" id="KW-1185">Reference proteome</keyword>
<name>A0ABQ5R151_9ACTN</name>
<dbReference type="InterPro" id="IPR014710">
    <property type="entry name" value="RmlC-like_jellyroll"/>
</dbReference>
<feature type="domain" description="Cupin type-2" evidence="2">
    <location>
        <begin position="57"/>
        <end position="112"/>
    </location>
</feature>
<gene>
    <name evidence="3" type="ORF">Pa4123_55570</name>
</gene>
<reference evidence="3" key="1">
    <citation type="submission" date="2022-12" db="EMBL/GenBank/DDBJ databases">
        <title>New Phytohabitans aurantiacus sp. RD004123 nov., an actinomycete isolated from soil.</title>
        <authorList>
            <person name="Triningsih D.W."/>
            <person name="Harunari E."/>
            <person name="Igarashi Y."/>
        </authorList>
    </citation>
    <scope>NUCLEOTIDE SEQUENCE</scope>
    <source>
        <strain evidence="3">RD004123</strain>
    </source>
</reference>
<evidence type="ECO:0000256" key="1">
    <source>
        <dbReference type="SAM" id="MobiDB-lite"/>
    </source>
</evidence>
<accession>A0ABQ5R151</accession>
<protein>
    <recommendedName>
        <fullName evidence="2">Cupin type-2 domain-containing protein</fullName>
    </recommendedName>
</protein>
<evidence type="ECO:0000259" key="2">
    <source>
        <dbReference type="Pfam" id="PF07883"/>
    </source>
</evidence>
<sequence>MSIPIVDQDPVDPRYTRRGAIYVPAGQGPTIWAVDDTYTIKLTASQTNGSLGFIDASVPPGGGPFPHMHPNEDETFYLLAGELEFLNGDQTFTAVAGDLVHIPRGTRHRFRKRRQAHRADDLSVHPRRGRAGVPGPRSGGAGR</sequence>
<proteinExistence type="predicted"/>
<dbReference type="SUPFAM" id="SSF51182">
    <property type="entry name" value="RmlC-like cupins"/>
    <property type="match status" value="1"/>
</dbReference>
<organism evidence="3 4">
    <name type="scientific">Phytohabitans aurantiacus</name>
    <dbReference type="NCBI Taxonomy" id="3016789"/>
    <lineage>
        <taxon>Bacteria</taxon>
        <taxon>Bacillati</taxon>
        <taxon>Actinomycetota</taxon>
        <taxon>Actinomycetes</taxon>
        <taxon>Micromonosporales</taxon>
        <taxon>Micromonosporaceae</taxon>
    </lineage>
</organism>
<dbReference type="PANTHER" id="PTHR36440:SF1">
    <property type="entry name" value="PUTATIVE (AFU_ORTHOLOGUE AFUA_8G07350)-RELATED"/>
    <property type="match status" value="1"/>
</dbReference>
<evidence type="ECO:0000313" key="4">
    <source>
        <dbReference type="Proteomes" id="UP001144280"/>
    </source>
</evidence>
<dbReference type="InterPro" id="IPR013096">
    <property type="entry name" value="Cupin_2"/>
</dbReference>
<feature type="region of interest" description="Disordered" evidence="1">
    <location>
        <begin position="106"/>
        <end position="143"/>
    </location>
</feature>
<feature type="compositionally biased region" description="Basic residues" evidence="1">
    <location>
        <begin position="106"/>
        <end position="116"/>
    </location>
</feature>
<dbReference type="Proteomes" id="UP001144280">
    <property type="component" value="Unassembled WGS sequence"/>
</dbReference>
<dbReference type="EMBL" id="BSDI01000031">
    <property type="protein sequence ID" value="GLI00281.1"/>
    <property type="molecule type" value="Genomic_DNA"/>
</dbReference>
<dbReference type="InterPro" id="IPR053146">
    <property type="entry name" value="QDO-like"/>
</dbReference>
<evidence type="ECO:0000313" key="3">
    <source>
        <dbReference type="EMBL" id="GLI00281.1"/>
    </source>
</evidence>
<dbReference type="Pfam" id="PF07883">
    <property type="entry name" value="Cupin_2"/>
    <property type="match status" value="1"/>
</dbReference>
<dbReference type="PANTHER" id="PTHR36440">
    <property type="entry name" value="PUTATIVE (AFU_ORTHOLOGUE AFUA_8G07350)-RELATED"/>
    <property type="match status" value="1"/>
</dbReference>